<evidence type="ECO:0000313" key="3">
    <source>
        <dbReference type="EMBL" id="MBO2011108.1"/>
    </source>
</evidence>
<dbReference type="SUPFAM" id="SSF56601">
    <property type="entry name" value="beta-lactamase/transpeptidase-like"/>
    <property type="match status" value="1"/>
</dbReference>
<evidence type="ECO:0000256" key="1">
    <source>
        <dbReference type="SAM" id="SignalP"/>
    </source>
</evidence>
<dbReference type="PANTHER" id="PTHR46825:SF9">
    <property type="entry name" value="BETA-LACTAMASE-RELATED DOMAIN-CONTAINING PROTEIN"/>
    <property type="match status" value="1"/>
</dbReference>
<dbReference type="Gene3D" id="3.40.710.10">
    <property type="entry name" value="DD-peptidase/beta-lactamase superfamily"/>
    <property type="match status" value="1"/>
</dbReference>
<keyword evidence="4" id="KW-1185">Reference proteome</keyword>
<accession>A0ABS3QJE0</accession>
<sequence>MKFVFTLLLGLLCLRSVAQTGIAEPELAHCDASMQQFMSRWNVLGASVAISKDGKLVYERAFGYADVARTVPMQPHNLLRVASISKTVTALAIMKLVEDGQLSLSHKIFGSDGYLNGRAYAKEIRDPRLRSITVQHLLEHSAGWDRAIGCDGYEGCDPIDFPTHVAKVMHVPNPVGDSTIICYMLRQGLNFGPGTRFAYCNVGYLILGKVLEAVTQQSYETWVRQHVLEPTGVLEAHLGHNLPAAHLERESSYLSRYRMRSCYNGSRQVPAAYGGFNLEAMGAHGGWLFTARDLVRLALAADGFDSRPDLLSAATLQRMTQPSAATPQYGKGWMLDGDTWWHTGHLDGTASLLERTANGYTWAILLNTANGSPQFWEDLKSLGWFWIAGVKTWPTHDLFAPAQNASHLQVTAPDAAHTRLAWTNGSGTHRLVLLRADSPSTAFPLDGTAYAVSSMLADGTIIAANTTDSTADLAHLNPQRTYYARIIEYRQDATTGNQPMYTLDGNPREVLSPAALSQQFPPLALTTKPAKRKWWQFGAAARQVVNASNAPTTESSSAPEGAELMPSVTKTRFLRVRRAWRAGFAHLGKQQ</sequence>
<feature type="domain" description="Beta-lactamase-related" evidence="2">
    <location>
        <begin position="32"/>
        <end position="371"/>
    </location>
</feature>
<protein>
    <submittedName>
        <fullName evidence="3">Beta-lactamase family protein</fullName>
    </submittedName>
</protein>
<name>A0ABS3QJE0_9BACT</name>
<dbReference type="EMBL" id="JAGETZ010000009">
    <property type="protein sequence ID" value="MBO2011108.1"/>
    <property type="molecule type" value="Genomic_DNA"/>
</dbReference>
<proteinExistence type="predicted"/>
<keyword evidence="1" id="KW-0732">Signal</keyword>
<dbReference type="InterPro" id="IPR050491">
    <property type="entry name" value="AmpC-like"/>
</dbReference>
<dbReference type="Pfam" id="PF00144">
    <property type="entry name" value="Beta-lactamase"/>
    <property type="match status" value="1"/>
</dbReference>
<gene>
    <name evidence="3" type="ORF">J4E00_18750</name>
</gene>
<dbReference type="InterPro" id="IPR012338">
    <property type="entry name" value="Beta-lactam/transpept-like"/>
</dbReference>
<dbReference type="PANTHER" id="PTHR46825">
    <property type="entry name" value="D-ALANYL-D-ALANINE-CARBOXYPEPTIDASE/ENDOPEPTIDASE AMPH"/>
    <property type="match status" value="1"/>
</dbReference>
<dbReference type="InterPro" id="IPR001466">
    <property type="entry name" value="Beta-lactam-related"/>
</dbReference>
<organism evidence="3 4">
    <name type="scientific">Hymenobacter negativus</name>
    <dbReference type="NCBI Taxonomy" id="2795026"/>
    <lineage>
        <taxon>Bacteria</taxon>
        <taxon>Pseudomonadati</taxon>
        <taxon>Bacteroidota</taxon>
        <taxon>Cytophagia</taxon>
        <taxon>Cytophagales</taxon>
        <taxon>Hymenobacteraceae</taxon>
        <taxon>Hymenobacter</taxon>
    </lineage>
</organism>
<reference evidence="3 4" key="1">
    <citation type="submission" date="2021-03" db="EMBL/GenBank/DDBJ databases">
        <authorList>
            <person name="Kim M.K."/>
        </authorList>
    </citation>
    <scope>NUCLEOTIDE SEQUENCE [LARGE SCALE GENOMIC DNA]</scope>
    <source>
        <strain evidence="3 4">BT442</strain>
    </source>
</reference>
<dbReference type="Proteomes" id="UP000664369">
    <property type="component" value="Unassembled WGS sequence"/>
</dbReference>
<feature type="signal peptide" evidence="1">
    <location>
        <begin position="1"/>
        <end position="18"/>
    </location>
</feature>
<evidence type="ECO:0000259" key="2">
    <source>
        <dbReference type="Pfam" id="PF00144"/>
    </source>
</evidence>
<feature type="chain" id="PRO_5046503051" evidence="1">
    <location>
        <begin position="19"/>
        <end position="591"/>
    </location>
</feature>
<comment type="caution">
    <text evidence="3">The sequence shown here is derived from an EMBL/GenBank/DDBJ whole genome shotgun (WGS) entry which is preliminary data.</text>
</comment>
<evidence type="ECO:0000313" key="4">
    <source>
        <dbReference type="Proteomes" id="UP000664369"/>
    </source>
</evidence>